<dbReference type="GO" id="GO:0006297">
    <property type="term" value="P:nucleotide-excision repair, DNA gap filling"/>
    <property type="evidence" value="ECO:0007669"/>
    <property type="project" value="TreeGrafter"/>
</dbReference>
<keyword evidence="3" id="KW-0235">DNA replication</keyword>
<evidence type="ECO:0000256" key="3">
    <source>
        <dbReference type="ARBA" id="ARBA00022705"/>
    </source>
</evidence>
<feature type="region of interest" description="Disordered" evidence="5">
    <location>
        <begin position="339"/>
        <end position="423"/>
    </location>
</feature>
<keyword evidence="7" id="KW-1185">Reference proteome</keyword>
<dbReference type="GO" id="GO:0006271">
    <property type="term" value="P:DNA strand elongation involved in DNA replication"/>
    <property type="evidence" value="ECO:0007669"/>
    <property type="project" value="TreeGrafter"/>
</dbReference>
<organism evidence="6 7">
    <name type="scientific">Clathrus columnatus</name>
    <dbReference type="NCBI Taxonomy" id="1419009"/>
    <lineage>
        <taxon>Eukaryota</taxon>
        <taxon>Fungi</taxon>
        <taxon>Dikarya</taxon>
        <taxon>Basidiomycota</taxon>
        <taxon>Agaricomycotina</taxon>
        <taxon>Agaricomycetes</taxon>
        <taxon>Phallomycetidae</taxon>
        <taxon>Phallales</taxon>
        <taxon>Clathraceae</taxon>
        <taxon>Clathrus</taxon>
    </lineage>
</organism>
<dbReference type="PANTHER" id="PTHR17598">
    <property type="entry name" value="DNA POLYMERASE DELTA SUBUNIT 3"/>
    <property type="match status" value="1"/>
</dbReference>
<accession>A0AAV5A6G2</accession>
<dbReference type="Proteomes" id="UP001050691">
    <property type="component" value="Unassembled WGS sequence"/>
</dbReference>
<dbReference type="InterPro" id="IPR041913">
    <property type="entry name" value="POLD3_sf"/>
</dbReference>
<reference evidence="6" key="1">
    <citation type="submission" date="2021-10" db="EMBL/GenBank/DDBJ databases">
        <title>De novo Genome Assembly of Clathrus columnatus (Basidiomycota, Fungi) Using Illumina and Nanopore Sequence Data.</title>
        <authorList>
            <person name="Ogiso-Tanaka E."/>
            <person name="Itagaki H."/>
            <person name="Hosoya T."/>
            <person name="Hosaka K."/>
        </authorList>
    </citation>
    <scope>NUCLEOTIDE SEQUENCE</scope>
    <source>
        <strain evidence="6">MO-923</strain>
    </source>
</reference>
<dbReference type="Pfam" id="PF09507">
    <property type="entry name" value="CDC27"/>
    <property type="match status" value="1"/>
</dbReference>
<feature type="region of interest" description="Disordered" evidence="5">
    <location>
        <begin position="485"/>
        <end position="508"/>
    </location>
</feature>
<feature type="compositionally biased region" description="Basic residues" evidence="5">
    <location>
        <begin position="410"/>
        <end position="423"/>
    </location>
</feature>
<feature type="compositionally biased region" description="Basic and acidic residues" evidence="5">
    <location>
        <begin position="229"/>
        <end position="238"/>
    </location>
</feature>
<dbReference type="InterPro" id="IPR019038">
    <property type="entry name" value="POLD3"/>
</dbReference>
<evidence type="ECO:0000256" key="4">
    <source>
        <dbReference type="ARBA" id="ARBA00023242"/>
    </source>
</evidence>
<dbReference type="AlphaFoldDB" id="A0AAV5A6G2"/>
<dbReference type="GO" id="GO:0003887">
    <property type="term" value="F:DNA-directed DNA polymerase activity"/>
    <property type="evidence" value="ECO:0007669"/>
    <property type="project" value="TreeGrafter"/>
</dbReference>
<sequence>MSTKATDFLLKELLINKETVTFRSLSRELAVHVNEAKKYALAMVVVFTNDLSNFIDRELESFYMNSMLNKRTVYATYLLVGDIYSKETISSTDNMDAHNGVTCRRKILLVGERELQEAKSQFLHPPSSHIYSLSPIILTDVTLLAVAADRTRSIDVAKGREHNQYLGMVVSPDVQVMIDKWIMVLFIHCNLKVGKIMSTTELTKPAKAVKPQPTTVTDETLVARNTDNGSKRENDTNSKRKPGTLDWSKAKLKQVIVPTETGSSETRNRTKADAIDPSDLEQGKLSSGSKSQLSSLSLVTKDKNRRKKRDILASDEEGLSDTKPLHLSNNKLKRRILVSDEDEEEADPKSKPTVELNALQDPRNLRVKSHLSEADGEGETENLSDGPAIPTVPKAKRRPKKAIPVGRNGLPKRRVLKSRKTKNAKGYTVTEDYSSYESISESEDETVIRAAGVHKKEEMQGDHDMIVDEDLPQPTKMKFCSLQVSEEEKHKKRPANFKNDLTSYFKKK</sequence>
<evidence type="ECO:0000256" key="2">
    <source>
        <dbReference type="ARBA" id="ARBA00017589"/>
    </source>
</evidence>
<keyword evidence="4" id="KW-0539">Nucleus</keyword>
<name>A0AAV5A6G2_9AGAM</name>
<evidence type="ECO:0000256" key="1">
    <source>
        <dbReference type="ARBA" id="ARBA00004123"/>
    </source>
</evidence>
<dbReference type="GO" id="GO:1904161">
    <property type="term" value="P:DNA synthesis involved in UV-damage excision repair"/>
    <property type="evidence" value="ECO:0007669"/>
    <property type="project" value="TreeGrafter"/>
</dbReference>
<dbReference type="Gene3D" id="3.90.1030.20">
    <property type="entry name" value="DNA polymerase delta, p66 (Cdc27) subunit, wHTH domain"/>
    <property type="match status" value="1"/>
</dbReference>
<dbReference type="PANTHER" id="PTHR17598:SF13">
    <property type="entry name" value="DNA POLYMERASE DELTA SUBUNIT 3"/>
    <property type="match status" value="1"/>
</dbReference>
<feature type="region of interest" description="Disordered" evidence="5">
    <location>
        <begin position="203"/>
        <end position="326"/>
    </location>
</feature>
<comment type="subcellular location">
    <subcellularLocation>
        <location evidence="1">Nucleus</location>
    </subcellularLocation>
</comment>
<dbReference type="GO" id="GO:0043625">
    <property type="term" value="C:delta DNA polymerase complex"/>
    <property type="evidence" value="ECO:0007669"/>
    <property type="project" value="InterPro"/>
</dbReference>
<dbReference type="EMBL" id="BPWL01000003">
    <property type="protein sequence ID" value="GJJ08591.1"/>
    <property type="molecule type" value="Genomic_DNA"/>
</dbReference>
<evidence type="ECO:0000313" key="7">
    <source>
        <dbReference type="Proteomes" id="UP001050691"/>
    </source>
</evidence>
<feature type="compositionally biased region" description="Polar residues" evidence="5">
    <location>
        <begin position="212"/>
        <end position="228"/>
    </location>
</feature>
<protein>
    <recommendedName>
        <fullName evidence="2">DNA polymerase delta subunit 3</fullName>
    </recommendedName>
</protein>
<gene>
    <name evidence="6" type="ORF">Clacol_002810</name>
</gene>
<evidence type="ECO:0000313" key="6">
    <source>
        <dbReference type="EMBL" id="GJJ08591.1"/>
    </source>
</evidence>
<comment type="caution">
    <text evidence="6">The sequence shown here is derived from an EMBL/GenBank/DDBJ whole genome shotgun (WGS) entry which is preliminary data.</text>
</comment>
<feature type="compositionally biased region" description="Low complexity" evidence="5">
    <location>
        <begin position="283"/>
        <end position="298"/>
    </location>
</feature>
<proteinExistence type="predicted"/>
<evidence type="ECO:0000256" key="5">
    <source>
        <dbReference type="SAM" id="MobiDB-lite"/>
    </source>
</evidence>